<dbReference type="SUPFAM" id="SSF50370">
    <property type="entry name" value="Ricin B-like lectins"/>
    <property type="match status" value="1"/>
</dbReference>
<sequence>MNLYVKNPANGEQLCMDVNPLNAKPGVNDLFNGVKLVLNQCDKSERFGGPTDLNAFGVIEYWVWYYPDDGTGLGTGQLCVDLTGGDKTNRNVLQLWSCNPECTKGWKNQVWSRAEV</sequence>
<accession>A0A5C3Q291</accession>
<dbReference type="InterPro" id="IPR035992">
    <property type="entry name" value="Ricin_B-like_lectins"/>
</dbReference>
<gene>
    <name evidence="1" type="ORF">BDV98DRAFT_598388</name>
</gene>
<dbReference type="PROSITE" id="PS50231">
    <property type="entry name" value="RICIN_B_LECTIN"/>
    <property type="match status" value="1"/>
</dbReference>
<keyword evidence="2" id="KW-1185">Reference proteome</keyword>
<protein>
    <submittedName>
        <fullName evidence="1">Uncharacterized protein</fullName>
    </submittedName>
</protein>
<dbReference type="OrthoDB" id="6770063at2759"/>
<evidence type="ECO:0000313" key="2">
    <source>
        <dbReference type="Proteomes" id="UP000305067"/>
    </source>
</evidence>
<dbReference type="Gene3D" id="2.80.10.50">
    <property type="match status" value="1"/>
</dbReference>
<evidence type="ECO:0000313" key="1">
    <source>
        <dbReference type="EMBL" id="TFK95646.1"/>
    </source>
</evidence>
<name>A0A5C3Q291_9AGAR</name>
<dbReference type="AlphaFoldDB" id="A0A5C3Q291"/>
<reference evidence="1 2" key="1">
    <citation type="journal article" date="2019" name="Nat. Ecol. Evol.">
        <title>Megaphylogeny resolves global patterns of mushroom evolution.</title>
        <authorList>
            <person name="Varga T."/>
            <person name="Krizsan K."/>
            <person name="Foldi C."/>
            <person name="Dima B."/>
            <person name="Sanchez-Garcia M."/>
            <person name="Sanchez-Ramirez S."/>
            <person name="Szollosi G.J."/>
            <person name="Szarkandi J.G."/>
            <person name="Papp V."/>
            <person name="Albert L."/>
            <person name="Andreopoulos W."/>
            <person name="Angelini C."/>
            <person name="Antonin V."/>
            <person name="Barry K.W."/>
            <person name="Bougher N.L."/>
            <person name="Buchanan P."/>
            <person name="Buyck B."/>
            <person name="Bense V."/>
            <person name="Catcheside P."/>
            <person name="Chovatia M."/>
            <person name="Cooper J."/>
            <person name="Damon W."/>
            <person name="Desjardin D."/>
            <person name="Finy P."/>
            <person name="Geml J."/>
            <person name="Haridas S."/>
            <person name="Hughes K."/>
            <person name="Justo A."/>
            <person name="Karasinski D."/>
            <person name="Kautmanova I."/>
            <person name="Kiss B."/>
            <person name="Kocsube S."/>
            <person name="Kotiranta H."/>
            <person name="LaButti K.M."/>
            <person name="Lechner B.E."/>
            <person name="Liimatainen K."/>
            <person name="Lipzen A."/>
            <person name="Lukacs Z."/>
            <person name="Mihaltcheva S."/>
            <person name="Morgado L.N."/>
            <person name="Niskanen T."/>
            <person name="Noordeloos M.E."/>
            <person name="Ohm R.A."/>
            <person name="Ortiz-Santana B."/>
            <person name="Ovrebo C."/>
            <person name="Racz N."/>
            <person name="Riley R."/>
            <person name="Savchenko A."/>
            <person name="Shiryaev A."/>
            <person name="Soop K."/>
            <person name="Spirin V."/>
            <person name="Szebenyi C."/>
            <person name="Tomsovsky M."/>
            <person name="Tulloss R.E."/>
            <person name="Uehling J."/>
            <person name="Grigoriev I.V."/>
            <person name="Vagvolgyi C."/>
            <person name="Papp T."/>
            <person name="Martin F.M."/>
            <person name="Miettinen O."/>
            <person name="Hibbett D.S."/>
            <person name="Nagy L.G."/>
        </authorList>
    </citation>
    <scope>NUCLEOTIDE SEQUENCE [LARGE SCALE GENOMIC DNA]</scope>
    <source>
        <strain evidence="1 2">CBS 309.79</strain>
    </source>
</reference>
<organism evidence="1 2">
    <name type="scientific">Pterulicium gracile</name>
    <dbReference type="NCBI Taxonomy" id="1884261"/>
    <lineage>
        <taxon>Eukaryota</taxon>
        <taxon>Fungi</taxon>
        <taxon>Dikarya</taxon>
        <taxon>Basidiomycota</taxon>
        <taxon>Agaricomycotina</taxon>
        <taxon>Agaricomycetes</taxon>
        <taxon>Agaricomycetidae</taxon>
        <taxon>Agaricales</taxon>
        <taxon>Pleurotineae</taxon>
        <taxon>Pterulaceae</taxon>
        <taxon>Pterulicium</taxon>
    </lineage>
</organism>
<proteinExistence type="predicted"/>
<dbReference type="EMBL" id="ML178878">
    <property type="protein sequence ID" value="TFK95646.1"/>
    <property type="molecule type" value="Genomic_DNA"/>
</dbReference>
<dbReference type="Proteomes" id="UP000305067">
    <property type="component" value="Unassembled WGS sequence"/>
</dbReference>